<evidence type="ECO:0000259" key="1">
    <source>
        <dbReference type="Pfam" id="PF08268"/>
    </source>
</evidence>
<reference evidence="2" key="1">
    <citation type="submission" date="2015-06" db="UniProtKB">
        <authorList>
            <consortium name="EnsemblPlants"/>
        </authorList>
    </citation>
    <scope>IDENTIFICATION</scope>
</reference>
<dbReference type="Pfam" id="PF08268">
    <property type="entry name" value="FBA_3"/>
    <property type="match status" value="1"/>
</dbReference>
<dbReference type="InterPro" id="IPR050796">
    <property type="entry name" value="SCF_F-box_component"/>
</dbReference>
<organism evidence="2">
    <name type="scientific">Aegilops tauschii</name>
    <name type="common">Tausch's goatgrass</name>
    <name type="synonym">Aegilops squarrosa</name>
    <dbReference type="NCBI Taxonomy" id="37682"/>
    <lineage>
        <taxon>Eukaryota</taxon>
        <taxon>Viridiplantae</taxon>
        <taxon>Streptophyta</taxon>
        <taxon>Embryophyta</taxon>
        <taxon>Tracheophyta</taxon>
        <taxon>Spermatophyta</taxon>
        <taxon>Magnoliopsida</taxon>
        <taxon>Liliopsida</taxon>
        <taxon>Poales</taxon>
        <taxon>Poaceae</taxon>
        <taxon>BOP clade</taxon>
        <taxon>Pooideae</taxon>
        <taxon>Triticodae</taxon>
        <taxon>Triticeae</taxon>
        <taxon>Triticinae</taxon>
        <taxon>Aegilops</taxon>
    </lineage>
</organism>
<dbReference type="AlphaFoldDB" id="M8C3C1"/>
<dbReference type="EnsemblPlants" id="EMT09658">
    <property type="protein sequence ID" value="EMT09658"/>
    <property type="gene ID" value="F775_33115"/>
</dbReference>
<sequence length="459" mass="51347">MAALRSAARRVLGGQAPRTVYRATFAEERQRLSPAFIKAASSVHPRRFSSQGGDDDPLTSEEKMRLFKRGAHLIFRMTKAISTVVACGIVIKWSVTEVFRPYPTSDCARAVRKCREMLQGLRGNPPALEVGPVLGDEMLAAEVAEFKSMPSLPLLFVDTDDQSSIDIITCDQRAADELHSVARLDAPSGVSLRACCDGLLLLRTWNKGVPSLSICNPVTRQYAPLHRLDDFRLLGMYPHSPTGQYRLLLYLAPRFEDDAQRGSYVFTLGSGQQPRHIAGPDAKELLYFRGSTLFRGSLHWHTDGLIMVFDTTAESFRQMHSPIVSDHRSGDLFETSDMLGMFSLNAQATIVDIWVMQDYEGEVWAFKRRVALPIAEIMVQFQNSGDCWELMPASCHGDVLLLAKFDDDWLLQIGIDGKLVASLHRSFLRPTRLRLKQSLVSHNLFLALEGYVINSSPFI</sequence>
<protein>
    <recommendedName>
        <fullName evidence="1">F-box associated beta-propeller type 3 domain-containing protein</fullName>
    </recommendedName>
</protein>
<evidence type="ECO:0000313" key="2">
    <source>
        <dbReference type="EnsemblPlants" id="EMT09658"/>
    </source>
</evidence>
<dbReference type="NCBIfam" id="TIGR01640">
    <property type="entry name" value="F_box_assoc_1"/>
    <property type="match status" value="1"/>
</dbReference>
<accession>M8C3C1</accession>
<dbReference type="PANTHER" id="PTHR31672:SF2">
    <property type="entry name" value="F-BOX DOMAIN-CONTAINING PROTEIN"/>
    <property type="match status" value="1"/>
</dbReference>
<dbReference type="PANTHER" id="PTHR31672">
    <property type="entry name" value="BNACNNG10540D PROTEIN"/>
    <property type="match status" value="1"/>
</dbReference>
<name>M8C3C1_AEGTA</name>
<dbReference type="InterPro" id="IPR013187">
    <property type="entry name" value="F-box-assoc_dom_typ3"/>
</dbReference>
<proteinExistence type="predicted"/>
<feature type="domain" description="F-box associated beta-propeller type 3" evidence="1">
    <location>
        <begin position="191"/>
        <end position="371"/>
    </location>
</feature>
<dbReference type="ExpressionAtlas" id="M8C3C1">
    <property type="expression patterns" value="baseline"/>
</dbReference>
<dbReference type="InterPro" id="IPR017451">
    <property type="entry name" value="F-box-assoc_interact_dom"/>
</dbReference>